<feature type="compositionally biased region" description="Basic and acidic residues" evidence="2">
    <location>
        <begin position="1"/>
        <end position="24"/>
    </location>
</feature>
<accession>K0RDZ0</accession>
<dbReference type="Proteomes" id="UP000266841">
    <property type="component" value="Unassembled WGS sequence"/>
</dbReference>
<gene>
    <name evidence="3" type="ORF">THAOC_30518</name>
</gene>
<evidence type="ECO:0000313" key="3">
    <source>
        <dbReference type="EMBL" id="EJK50484.1"/>
    </source>
</evidence>
<name>K0RDZ0_THAOC</name>
<feature type="compositionally biased region" description="Pro residues" evidence="2">
    <location>
        <begin position="144"/>
        <end position="159"/>
    </location>
</feature>
<organism evidence="3 4">
    <name type="scientific">Thalassiosira oceanica</name>
    <name type="common">Marine diatom</name>
    <dbReference type="NCBI Taxonomy" id="159749"/>
    <lineage>
        <taxon>Eukaryota</taxon>
        <taxon>Sar</taxon>
        <taxon>Stramenopiles</taxon>
        <taxon>Ochrophyta</taxon>
        <taxon>Bacillariophyta</taxon>
        <taxon>Coscinodiscophyceae</taxon>
        <taxon>Thalassiosirophycidae</taxon>
        <taxon>Thalassiosirales</taxon>
        <taxon>Thalassiosiraceae</taxon>
        <taxon>Thalassiosira</taxon>
    </lineage>
</organism>
<proteinExistence type="predicted"/>
<feature type="coiled-coil region" evidence="1">
    <location>
        <begin position="36"/>
        <end position="66"/>
    </location>
</feature>
<comment type="caution">
    <text evidence="3">The sequence shown here is derived from an EMBL/GenBank/DDBJ whole genome shotgun (WGS) entry which is preliminary data.</text>
</comment>
<sequence>MCKNEMKRRNEVEDRDLARGRQDRMYQSPSMHLRVQRFQRREIERLEKKQRRLEAAVIRMRAAAARVPNLDSEALLGDEAEFKRQYEGKPVAPAPPRGPPAVHRDPVRADPGDRRLDLARADLQGVPRSGDGPAAPEPASRACLPPPAHEAALPPHPAG</sequence>
<feature type="compositionally biased region" description="Basic and acidic residues" evidence="2">
    <location>
        <begin position="102"/>
        <end position="120"/>
    </location>
</feature>
<keyword evidence="4" id="KW-1185">Reference proteome</keyword>
<evidence type="ECO:0000313" key="4">
    <source>
        <dbReference type="Proteomes" id="UP000266841"/>
    </source>
</evidence>
<feature type="region of interest" description="Disordered" evidence="2">
    <location>
        <begin position="1"/>
        <end position="29"/>
    </location>
</feature>
<dbReference type="AlphaFoldDB" id="K0RDZ0"/>
<evidence type="ECO:0000256" key="1">
    <source>
        <dbReference type="SAM" id="Coils"/>
    </source>
</evidence>
<feature type="region of interest" description="Disordered" evidence="2">
    <location>
        <begin position="84"/>
        <end position="159"/>
    </location>
</feature>
<dbReference type="EMBL" id="AGNL01043563">
    <property type="protein sequence ID" value="EJK50484.1"/>
    <property type="molecule type" value="Genomic_DNA"/>
</dbReference>
<protein>
    <submittedName>
        <fullName evidence="3">Uncharacterized protein</fullName>
    </submittedName>
</protein>
<evidence type="ECO:0000256" key="2">
    <source>
        <dbReference type="SAM" id="MobiDB-lite"/>
    </source>
</evidence>
<feature type="non-terminal residue" evidence="3">
    <location>
        <position position="159"/>
    </location>
</feature>
<keyword evidence="1" id="KW-0175">Coiled coil</keyword>
<reference evidence="3 4" key="1">
    <citation type="journal article" date="2012" name="Genome Biol.">
        <title>Genome and low-iron response of an oceanic diatom adapted to chronic iron limitation.</title>
        <authorList>
            <person name="Lommer M."/>
            <person name="Specht M."/>
            <person name="Roy A.S."/>
            <person name="Kraemer L."/>
            <person name="Andreson R."/>
            <person name="Gutowska M.A."/>
            <person name="Wolf J."/>
            <person name="Bergner S.V."/>
            <person name="Schilhabel M.B."/>
            <person name="Klostermeier U.C."/>
            <person name="Beiko R.G."/>
            <person name="Rosenstiel P."/>
            <person name="Hippler M."/>
            <person name="Laroche J."/>
        </authorList>
    </citation>
    <scope>NUCLEOTIDE SEQUENCE [LARGE SCALE GENOMIC DNA]</scope>
    <source>
        <strain evidence="3 4">CCMP1005</strain>
    </source>
</reference>